<dbReference type="Proteomes" id="UP000469385">
    <property type="component" value="Unassembled WGS sequence"/>
</dbReference>
<dbReference type="GO" id="GO:0032259">
    <property type="term" value="P:methylation"/>
    <property type="evidence" value="ECO:0007669"/>
    <property type="project" value="UniProtKB-KW"/>
</dbReference>
<dbReference type="GO" id="GO:0008757">
    <property type="term" value="F:S-adenosylmethionine-dependent methyltransferase activity"/>
    <property type="evidence" value="ECO:0007669"/>
    <property type="project" value="InterPro"/>
</dbReference>
<dbReference type="EMBL" id="WSEL01000003">
    <property type="protein sequence ID" value="MVQ29808.1"/>
    <property type="molecule type" value="Genomic_DNA"/>
</dbReference>
<dbReference type="AlphaFoldDB" id="A0A6N8ISK5"/>
<accession>A0A6N8ISK5</accession>
<dbReference type="InterPro" id="IPR013216">
    <property type="entry name" value="Methyltransf_11"/>
</dbReference>
<keyword evidence="3" id="KW-1185">Reference proteome</keyword>
<dbReference type="CDD" id="cd02440">
    <property type="entry name" value="AdoMet_MTases"/>
    <property type="match status" value="1"/>
</dbReference>
<keyword evidence="2" id="KW-0808">Transferase</keyword>
<proteinExistence type="predicted"/>
<reference evidence="2 3" key="1">
    <citation type="submission" date="2019-12" db="EMBL/GenBank/DDBJ databases">
        <authorList>
            <person name="Huq M.A."/>
        </authorList>
    </citation>
    <scope>NUCLEOTIDE SEQUENCE [LARGE SCALE GENOMIC DNA]</scope>
    <source>
        <strain evidence="2 3">MAH-25</strain>
    </source>
</reference>
<dbReference type="SUPFAM" id="SSF53335">
    <property type="entry name" value="S-adenosyl-L-methionine-dependent methyltransferases"/>
    <property type="match status" value="1"/>
</dbReference>
<protein>
    <submittedName>
        <fullName evidence="2">Methyltransferase domain-containing protein</fullName>
    </submittedName>
</protein>
<dbReference type="Pfam" id="PF08241">
    <property type="entry name" value="Methyltransf_11"/>
    <property type="match status" value="1"/>
</dbReference>
<feature type="domain" description="Methyltransferase type 11" evidence="1">
    <location>
        <begin position="51"/>
        <end position="137"/>
    </location>
</feature>
<organism evidence="2 3">
    <name type="scientific">Ramlibacter pinisoli</name>
    <dbReference type="NCBI Taxonomy" id="2682844"/>
    <lineage>
        <taxon>Bacteria</taxon>
        <taxon>Pseudomonadati</taxon>
        <taxon>Pseudomonadota</taxon>
        <taxon>Betaproteobacteria</taxon>
        <taxon>Burkholderiales</taxon>
        <taxon>Comamonadaceae</taxon>
        <taxon>Ramlibacter</taxon>
    </lineage>
</organism>
<evidence type="ECO:0000313" key="2">
    <source>
        <dbReference type="EMBL" id="MVQ29808.1"/>
    </source>
</evidence>
<keyword evidence="2" id="KW-0489">Methyltransferase</keyword>
<evidence type="ECO:0000259" key="1">
    <source>
        <dbReference type="Pfam" id="PF08241"/>
    </source>
</evidence>
<dbReference type="Gene3D" id="3.40.50.150">
    <property type="entry name" value="Vaccinia Virus protein VP39"/>
    <property type="match status" value="1"/>
</dbReference>
<comment type="caution">
    <text evidence="2">The sequence shown here is derived from an EMBL/GenBank/DDBJ whole genome shotgun (WGS) entry which is preliminary data.</text>
</comment>
<gene>
    <name evidence="2" type="ORF">GON04_10135</name>
</gene>
<dbReference type="InterPro" id="IPR029063">
    <property type="entry name" value="SAM-dependent_MTases_sf"/>
</dbReference>
<sequence>MQARDEFKPIPVRPPSDAPLAFALRCLVDLQLGSIVKHLRPRLATVRGRLLDVGAGESPWRSWLPASVTYQGLDIGTASEFGMAPGRDIVYYEGRVMPFADNSFDCALCIEVLEHAEDPELLVAEMARVLRPGGELLLSVPWSARLHHLPYDFHRFSPMRLRRLVESGGFVSVDIAERGTDVSAIANKLIVLTIRLLSPGVGLLWRLPAAIPTGLVAAAFVASAHLCEAFGLGSKLDPLGYFVRAHKPA</sequence>
<name>A0A6N8ISK5_9BURK</name>
<dbReference type="RefSeq" id="WP_157397776.1">
    <property type="nucleotide sequence ID" value="NZ_WSEL01000003.1"/>
</dbReference>
<evidence type="ECO:0000313" key="3">
    <source>
        <dbReference type="Proteomes" id="UP000469385"/>
    </source>
</evidence>